<dbReference type="eggNOG" id="COG4314">
    <property type="taxonomic scope" value="Bacteria"/>
</dbReference>
<feature type="signal peptide" evidence="1">
    <location>
        <begin position="1"/>
        <end position="21"/>
    </location>
</feature>
<accession>C9QLJ9</accession>
<keyword evidence="3" id="KW-0413">Isomerase</keyword>
<protein>
    <submittedName>
        <fullName evidence="2">Nitrous oxide reductase maturation protein outer-membrane lipoprotein NosL</fullName>
    </submittedName>
    <submittedName>
        <fullName evidence="3">Protein disulfide isomerase NosL family protein</fullName>
    </submittedName>
</protein>
<dbReference type="EMBL" id="AFWH01000062">
    <property type="protein sequence ID" value="EGU46652.1"/>
    <property type="molecule type" value="Genomic_DNA"/>
</dbReference>
<dbReference type="PANTHER" id="PTHR41247:SF1">
    <property type="entry name" value="HTH-TYPE TRANSCRIPTIONAL REPRESSOR YCNK"/>
    <property type="match status" value="1"/>
</dbReference>
<keyword evidence="5" id="KW-1185">Reference proteome</keyword>
<keyword evidence="1" id="KW-0732">Signal</keyword>
<dbReference type="RefSeq" id="WP_004414984.1">
    <property type="nucleotide sequence ID" value="NZ_ACZV01000005.1"/>
</dbReference>
<evidence type="ECO:0000313" key="3">
    <source>
        <dbReference type="EMBL" id="EGU46652.1"/>
    </source>
</evidence>
<reference evidence="3 4" key="3">
    <citation type="journal article" date="2012" name="Int. J. Syst. Evol. Microbiol.">
        <title>Vibrio caribbeanicus sp. nov., isolated from the marine sponge Scleritoderma cyanea.</title>
        <authorList>
            <person name="Hoffmann M."/>
            <person name="Monday S.R."/>
            <person name="Allard M.W."/>
            <person name="Strain E.A."/>
            <person name="Whittaker P."/>
            <person name="Naum M."/>
            <person name="McCarthy P.J."/>
            <person name="Lopez J.V."/>
            <person name="Fischer M."/>
            <person name="Brown E.W."/>
        </authorList>
    </citation>
    <scope>NUCLEOTIDE SEQUENCE [LARGE SCALE GENOMIC DNA]</scope>
    <source>
        <strain evidence="3">CIP 102891</strain>
        <strain evidence="4">CIP 102891 / ATCC 33934</strain>
    </source>
</reference>
<reference evidence="2 5" key="1">
    <citation type="submission" date="2009-10" db="EMBL/GenBank/DDBJ databases">
        <authorList>
            <consortium name="Los Alamos National Laboratory (LANL)"/>
            <consortium name="National Microbial Pathogen Data Resource (NMPDR)"/>
            <person name="Munk A.C."/>
            <person name="Chertkov O."/>
            <person name="Tapia R."/>
            <person name="Green L."/>
            <person name="Rogers Y."/>
            <person name="Detter J.C."/>
            <person name="Bruce D."/>
            <person name="Brettin T.S."/>
            <person name="Colwell R.R."/>
            <person name="Huq A."/>
            <person name="Grim C.J."/>
            <person name="Hasan N.A."/>
            <person name="Bartels D."/>
            <person name="Vonstein V."/>
        </authorList>
    </citation>
    <scope>NUCLEOTIDE SEQUENCE [LARGE SCALE GENOMIC DNA]</scope>
    <source>
        <strain evidence="2 5">CIP 102891</strain>
    </source>
</reference>
<evidence type="ECO:0000313" key="5">
    <source>
        <dbReference type="Proteomes" id="UP000003515"/>
    </source>
</evidence>
<name>C9QLJ9_VIBOR</name>
<dbReference type="Proteomes" id="UP000003515">
    <property type="component" value="Unassembled WGS sequence"/>
</dbReference>
<dbReference type="Pfam" id="PF05573">
    <property type="entry name" value="NosL"/>
    <property type="match status" value="1"/>
</dbReference>
<gene>
    <name evidence="2" type="ORF">VIA_003614</name>
    <name evidence="3" type="ORF">VIOR3934_07858</name>
</gene>
<organism evidence="3 4">
    <name type="scientific">Vibrio orientalis CIP 102891 = ATCC 33934</name>
    <dbReference type="NCBI Taxonomy" id="675816"/>
    <lineage>
        <taxon>Bacteria</taxon>
        <taxon>Pseudomonadati</taxon>
        <taxon>Pseudomonadota</taxon>
        <taxon>Gammaproteobacteria</taxon>
        <taxon>Vibrionales</taxon>
        <taxon>Vibrionaceae</taxon>
        <taxon>Vibrio</taxon>
        <taxon>Vibrio oreintalis group</taxon>
    </lineage>
</organism>
<dbReference type="Gene3D" id="3.30.70.2050">
    <property type="match status" value="1"/>
</dbReference>
<dbReference type="OrthoDB" id="982633at2"/>
<dbReference type="PANTHER" id="PTHR41247">
    <property type="entry name" value="HTH-TYPE TRANSCRIPTIONAL REPRESSOR YCNK"/>
    <property type="match status" value="1"/>
</dbReference>
<dbReference type="PROSITE" id="PS51257">
    <property type="entry name" value="PROKAR_LIPOPROTEIN"/>
    <property type="match status" value="1"/>
</dbReference>
<evidence type="ECO:0000313" key="2">
    <source>
        <dbReference type="EMBL" id="EEX92969.1"/>
    </source>
</evidence>
<proteinExistence type="predicted"/>
<dbReference type="SUPFAM" id="SSF160387">
    <property type="entry name" value="NosL/MerB-like"/>
    <property type="match status" value="1"/>
</dbReference>
<reference evidence="3" key="2">
    <citation type="submission" date="2011-08" db="EMBL/GenBank/DDBJ databases">
        <authorList>
            <person name="Hoffman M."/>
            <person name="Strain E.A."/>
            <person name="Brown E."/>
            <person name="Allard M.W."/>
        </authorList>
    </citation>
    <scope>NUCLEOTIDE SEQUENCE</scope>
    <source>
        <strain evidence="3">CIP 102891</strain>
    </source>
</reference>
<sequence>MMLKRLAKVSLVLLLPAMLIGCSEDPQETMLREAVAIEKADECHLCGMIISNFPGPKGESFQQGKESVNKFCSTKDLFAFLLQPENTRLAREVYVHDMSKSPWEHADDQYFIDAKSAWYVVGSNQKGAMGSTLASFSQQKDASAFSAKFGGDVYSYDQITIELIMQ</sequence>
<feature type="chain" id="PRO_5003001055" evidence="1">
    <location>
        <begin position="22"/>
        <end position="166"/>
    </location>
</feature>
<evidence type="ECO:0000313" key="4">
    <source>
        <dbReference type="Proteomes" id="UP000002817"/>
    </source>
</evidence>
<dbReference type="EMBL" id="ACZV01000005">
    <property type="protein sequence ID" value="EEX92969.1"/>
    <property type="molecule type" value="Genomic_DNA"/>
</dbReference>
<keyword evidence="2" id="KW-0449">Lipoprotein</keyword>
<dbReference type="PATRIC" id="fig|675816.5.peg.3740"/>
<dbReference type="GO" id="GO:0016853">
    <property type="term" value="F:isomerase activity"/>
    <property type="evidence" value="ECO:0007669"/>
    <property type="project" value="UniProtKB-KW"/>
</dbReference>
<evidence type="ECO:0000256" key="1">
    <source>
        <dbReference type="SAM" id="SignalP"/>
    </source>
</evidence>
<dbReference type="AlphaFoldDB" id="C9QLJ9"/>
<dbReference type="Gene3D" id="3.30.70.2060">
    <property type="match status" value="1"/>
</dbReference>
<dbReference type="InterPro" id="IPR008719">
    <property type="entry name" value="N2O_reductase_NosL"/>
</dbReference>
<comment type="caution">
    <text evidence="3">The sequence shown here is derived from an EMBL/GenBank/DDBJ whole genome shotgun (WGS) entry which is preliminary data.</text>
</comment>
<dbReference type="STRING" id="675816.VIA_003614"/>
<dbReference type="Proteomes" id="UP000002817">
    <property type="component" value="Unassembled WGS sequence"/>
</dbReference>